<organism evidence="2 3">
    <name type="scientific">Caloramator quimbayensis</name>
    <dbReference type="NCBI Taxonomy" id="1147123"/>
    <lineage>
        <taxon>Bacteria</taxon>
        <taxon>Bacillati</taxon>
        <taxon>Bacillota</taxon>
        <taxon>Clostridia</taxon>
        <taxon>Eubacteriales</taxon>
        <taxon>Clostridiaceae</taxon>
        <taxon>Caloramator</taxon>
    </lineage>
</organism>
<dbReference type="RefSeq" id="WP_078696692.1">
    <property type="nucleotide sequence ID" value="NZ_FUYH01000011.1"/>
</dbReference>
<dbReference type="STRING" id="1147123.SAMN05443428_11145"/>
<accession>A0A1T4XP42</accession>
<evidence type="ECO:0000313" key="3">
    <source>
        <dbReference type="Proteomes" id="UP000190105"/>
    </source>
</evidence>
<keyword evidence="1" id="KW-0812">Transmembrane</keyword>
<proteinExistence type="predicted"/>
<dbReference type="EMBL" id="FUYH01000011">
    <property type="protein sequence ID" value="SKA91297.1"/>
    <property type="molecule type" value="Genomic_DNA"/>
</dbReference>
<feature type="transmembrane region" description="Helical" evidence="1">
    <location>
        <begin position="324"/>
        <end position="345"/>
    </location>
</feature>
<keyword evidence="1" id="KW-0472">Membrane</keyword>
<keyword evidence="1" id="KW-1133">Transmembrane helix</keyword>
<evidence type="ECO:0000256" key="1">
    <source>
        <dbReference type="SAM" id="Phobius"/>
    </source>
</evidence>
<evidence type="ECO:0000313" key="2">
    <source>
        <dbReference type="EMBL" id="SKA91297.1"/>
    </source>
</evidence>
<dbReference type="AlphaFoldDB" id="A0A1T4XP42"/>
<feature type="transmembrane region" description="Helical" evidence="1">
    <location>
        <begin position="293"/>
        <end position="312"/>
    </location>
</feature>
<keyword evidence="3" id="KW-1185">Reference proteome</keyword>
<reference evidence="3" key="1">
    <citation type="submission" date="2017-02" db="EMBL/GenBank/DDBJ databases">
        <authorList>
            <person name="Varghese N."/>
            <person name="Submissions S."/>
        </authorList>
    </citation>
    <scope>NUCLEOTIDE SEQUENCE [LARGE SCALE GENOMIC DNA]</scope>
    <source>
        <strain evidence="3">USBA 833</strain>
    </source>
</reference>
<sequence length="534" mass="63388">MRSTLNYKTIKLQDAIVPQVFIKKDENIIYYDRINSDEGRFCISSLDGILNSFEVLAGQGMITYDGDMYVSKARDNTVLIKYSKYQKIEKSIELEGIFFDFKQSYFNELICLGNLNGKTVVKILNNDLEQLRTIYPKDIFFGCSLYIEKEYIYIAGFDIHNDFIIIKTNYIGAVLEKWNIGLSDNKKIISKMQKYKDYFILLFTNGNESLMFFNYKDNSIKEIFPFDFNVESFSDFNIEKDTLSILGEKYIFDISIIEILEYKSRRRIRGFKIDGDIYSYVYVAFCRIFSKNIILCIKYATPLLFLTYLFFLLKFDILRLKIDYIFYLPIIVFISSIILSFKYLIIKQNRIEQFLYIKHQKDFKCINIFPFYMGFTAACIIQLINKNFLYSSVLGVFVFLLFFLINKSVINHIQNENNSIIIELLKFEDFYIKEYIDEVLKRLREKNSEKLLIEFVTDNNANKSVLLRWQNSRKSIIKTDIKILDNSNKIETILDFSKRDIKYSRFSILMDYLCYIKNQTKVKEIEIEVLDKDS</sequence>
<protein>
    <submittedName>
        <fullName evidence="2">Uncharacterized protein</fullName>
    </submittedName>
</protein>
<gene>
    <name evidence="2" type="ORF">SAMN05443428_11145</name>
</gene>
<feature type="transmembrane region" description="Helical" evidence="1">
    <location>
        <begin position="365"/>
        <end position="383"/>
    </location>
</feature>
<dbReference type="Proteomes" id="UP000190105">
    <property type="component" value="Unassembled WGS sequence"/>
</dbReference>
<dbReference type="OrthoDB" id="1952448at2"/>
<name>A0A1T4XP42_9CLOT</name>
<feature type="transmembrane region" description="Helical" evidence="1">
    <location>
        <begin position="389"/>
        <end position="405"/>
    </location>
</feature>